<comment type="caution">
    <text evidence="2">The sequence shown here is derived from an EMBL/GenBank/DDBJ whole genome shotgun (WGS) entry which is preliminary data.</text>
</comment>
<dbReference type="CDD" id="cd07344">
    <property type="entry name" value="M48_yhfN_like"/>
    <property type="match status" value="1"/>
</dbReference>
<dbReference type="InterPro" id="IPR053136">
    <property type="entry name" value="UTP_pyrophosphatase-like"/>
</dbReference>
<dbReference type="Proteomes" id="UP000053577">
    <property type="component" value="Unassembled WGS sequence"/>
</dbReference>
<gene>
    <name evidence="2" type="ORF">DA01_03230</name>
</gene>
<name>A0A0V8M3R8_9CHLR</name>
<sequence>MSPRNIYSRPEVIGKKSIVLEGKEVHYTLRKSRFSDLIRLAIRSTTGLVVTVPHHYNMSGLDDILLKRSSWILKHQTKMNANRFILEDGLHDGQQVPYLGKLYTLRIREGGERGHVSLEGSNLHLLSGGKGADEVMEKWYRHQAAEAVKASLEKNAAQMGLSFGKLSIRAQKTRWGSCTSRGDLSFNWKLVTMPPSLMDYVIIHELAHRLEMNHTDRFWAVVEKYCPNWKTLRKQLKTYE</sequence>
<dbReference type="PANTHER" id="PTHR30399">
    <property type="entry name" value="UNCHARACTERIZED PROTEIN YGJP"/>
    <property type="match status" value="1"/>
</dbReference>
<dbReference type="EMBL" id="JGYD01000011">
    <property type="protein sequence ID" value="KSV18429.1"/>
    <property type="molecule type" value="Genomic_DNA"/>
</dbReference>
<dbReference type="Gene3D" id="3.30.2010.10">
    <property type="entry name" value="Metalloproteases ('zincins'), catalytic domain"/>
    <property type="match status" value="1"/>
</dbReference>
<evidence type="ECO:0000313" key="2">
    <source>
        <dbReference type="EMBL" id="KSV18429.1"/>
    </source>
</evidence>
<dbReference type="PANTHER" id="PTHR30399:SF1">
    <property type="entry name" value="UTP PYROPHOSPHATASE"/>
    <property type="match status" value="1"/>
</dbReference>
<evidence type="ECO:0000313" key="3">
    <source>
        <dbReference type="Proteomes" id="UP000053577"/>
    </source>
</evidence>
<feature type="domain" description="YgjP-like metallopeptidase" evidence="1">
    <location>
        <begin position="38"/>
        <end position="238"/>
    </location>
</feature>
<dbReference type="AlphaFoldDB" id="A0A0V8M3R8"/>
<organism evidence="2 3">
    <name type="scientific">Dehalococcoides mccartyi</name>
    <dbReference type="NCBI Taxonomy" id="61435"/>
    <lineage>
        <taxon>Bacteria</taxon>
        <taxon>Bacillati</taxon>
        <taxon>Chloroflexota</taxon>
        <taxon>Dehalococcoidia</taxon>
        <taxon>Dehalococcoidales</taxon>
        <taxon>Dehalococcoidaceae</taxon>
        <taxon>Dehalococcoides</taxon>
    </lineage>
</organism>
<accession>A0A0V8M3R8</accession>
<dbReference type="InterPro" id="IPR002725">
    <property type="entry name" value="YgjP-like_metallopeptidase"/>
</dbReference>
<reference evidence="2 3" key="1">
    <citation type="journal article" date="2015" name="Sci. Rep.">
        <title>A comparative genomics and reductive dehalogenase gene transcription study of two chloroethene-respiring bacteria, Dehalococcoides mccartyi strains MB and 11a.</title>
        <authorList>
            <person name="Low A."/>
            <person name="Shen Z."/>
            <person name="Cheng D."/>
            <person name="Rogers M.J."/>
            <person name="Lee P.K."/>
            <person name="He J."/>
        </authorList>
    </citation>
    <scope>NUCLEOTIDE SEQUENCE [LARGE SCALE GENOMIC DNA]</scope>
    <source>
        <strain evidence="2 3">MB</strain>
    </source>
</reference>
<protein>
    <recommendedName>
        <fullName evidence="1">YgjP-like metallopeptidase domain-containing protein</fullName>
    </recommendedName>
</protein>
<evidence type="ECO:0000259" key="1">
    <source>
        <dbReference type="Pfam" id="PF01863"/>
    </source>
</evidence>
<dbReference type="OrthoDB" id="9811177at2"/>
<dbReference type="Pfam" id="PF01863">
    <property type="entry name" value="YgjP-like"/>
    <property type="match status" value="1"/>
</dbReference>
<dbReference type="PATRIC" id="fig|61435.5.peg.647"/>
<dbReference type="RefSeq" id="WP_058292380.1">
    <property type="nucleotide sequence ID" value="NZ_JGYD01000011.1"/>
</dbReference>
<proteinExistence type="predicted"/>